<feature type="compositionally biased region" description="Basic residues" evidence="1">
    <location>
        <begin position="317"/>
        <end position="329"/>
    </location>
</feature>
<organism evidence="2">
    <name type="scientific">uncultured Solirubrobacteraceae bacterium</name>
    <dbReference type="NCBI Taxonomy" id="1162706"/>
    <lineage>
        <taxon>Bacteria</taxon>
        <taxon>Bacillati</taxon>
        <taxon>Actinomycetota</taxon>
        <taxon>Thermoleophilia</taxon>
        <taxon>Solirubrobacterales</taxon>
        <taxon>Solirubrobacteraceae</taxon>
        <taxon>environmental samples</taxon>
    </lineage>
</organism>
<feature type="compositionally biased region" description="Basic residues" evidence="1">
    <location>
        <begin position="149"/>
        <end position="164"/>
    </location>
</feature>
<dbReference type="EMBL" id="CADCVR010000053">
    <property type="protein sequence ID" value="CAA9495257.1"/>
    <property type="molecule type" value="Genomic_DNA"/>
</dbReference>
<feature type="compositionally biased region" description="Basic residues" evidence="1">
    <location>
        <begin position="1"/>
        <end position="18"/>
    </location>
</feature>
<feature type="region of interest" description="Disordered" evidence="1">
    <location>
        <begin position="119"/>
        <end position="174"/>
    </location>
</feature>
<evidence type="ECO:0000256" key="1">
    <source>
        <dbReference type="SAM" id="MobiDB-lite"/>
    </source>
</evidence>
<reference evidence="2" key="1">
    <citation type="submission" date="2020-02" db="EMBL/GenBank/DDBJ databases">
        <authorList>
            <person name="Meier V. D."/>
        </authorList>
    </citation>
    <scope>NUCLEOTIDE SEQUENCE</scope>
    <source>
        <strain evidence="2">AVDCRST_MAG53</strain>
    </source>
</reference>
<dbReference type="AlphaFoldDB" id="A0A6J4SC55"/>
<feature type="non-terminal residue" evidence="2">
    <location>
        <position position="410"/>
    </location>
</feature>
<evidence type="ECO:0000313" key="2">
    <source>
        <dbReference type="EMBL" id="CAA9495257.1"/>
    </source>
</evidence>
<dbReference type="EC" id="2.4.1.25" evidence="2"/>
<dbReference type="GO" id="GO:0004134">
    <property type="term" value="F:4-alpha-glucanotransferase activity"/>
    <property type="evidence" value="ECO:0007669"/>
    <property type="project" value="UniProtKB-EC"/>
</dbReference>
<feature type="region of interest" description="Disordered" evidence="1">
    <location>
        <begin position="188"/>
        <end position="302"/>
    </location>
</feature>
<feature type="compositionally biased region" description="Basic and acidic residues" evidence="1">
    <location>
        <begin position="293"/>
        <end position="302"/>
    </location>
</feature>
<feature type="compositionally biased region" description="Basic and acidic residues" evidence="1">
    <location>
        <begin position="269"/>
        <end position="278"/>
    </location>
</feature>
<proteinExistence type="predicted"/>
<feature type="compositionally biased region" description="Low complexity" evidence="1">
    <location>
        <begin position="206"/>
        <end position="215"/>
    </location>
</feature>
<feature type="region of interest" description="Disordered" evidence="1">
    <location>
        <begin position="317"/>
        <end position="379"/>
    </location>
</feature>
<feature type="compositionally biased region" description="Basic residues" evidence="1">
    <location>
        <begin position="237"/>
        <end position="261"/>
    </location>
</feature>
<protein>
    <submittedName>
        <fullName evidence="2">GH77</fullName>
        <ecNumber evidence="2">2.4.1.25</ecNumber>
    </submittedName>
</protein>
<feature type="region of interest" description="Disordered" evidence="1">
    <location>
        <begin position="1"/>
        <end position="24"/>
    </location>
</feature>
<keyword evidence="2" id="KW-0328">Glycosyltransferase</keyword>
<name>A0A6J4SC55_9ACTN</name>
<keyword evidence="2" id="KW-0808">Transferase</keyword>
<sequence length="410" mass="44532">AFRVPRLRRAASPHRPARRTLGPVGSRLRGLAGRGGTDLLADPAARAARRAPLALQGRERLRRLERAPGRARRARRAVGGRRVPPAARLLDRGVGTPRWSWRRRGPGALRPRVGGIARPRRVAGRAARRRRADLRRAGRRGPPDVARAVPRRRPGRRAPRRAGLRRPALGQPALRLARAAAPRVPLVDRAPAPHVRPLRRHPHRPLPGVRRLLGGAERGGDRGRRPLAARSGTCGLRRGRPRARHARSHRGRSRAHHRARHPVTPAARLSRDARDPVRLRSGRPGRPAPAGEPHLRPLDLRLHPRHGHRGRLVRRRVRRAARGARRGAGRGRDRGGGALLGAHPPGVRLAVPGRDARRPGRARAGLAGADERAGDEGPVVALEARARPAHRRARAAAACGDAGGEAAGGM</sequence>
<gene>
    <name evidence="2" type="ORF">AVDCRST_MAG53-1758</name>
</gene>
<feature type="non-terminal residue" evidence="2">
    <location>
        <position position="1"/>
    </location>
</feature>
<feature type="compositionally biased region" description="Basic residues" evidence="1">
    <location>
        <begin position="119"/>
        <end position="139"/>
    </location>
</feature>
<feature type="compositionally biased region" description="Low complexity" evidence="1">
    <location>
        <begin position="282"/>
        <end position="291"/>
    </location>
</feature>
<feature type="compositionally biased region" description="Low complexity" evidence="1">
    <location>
        <begin position="165"/>
        <end position="174"/>
    </location>
</feature>
<accession>A0A6J4SC55</accession>